<dbReference type="GO" id="GO:0016712">
    <property type="term" value="F:oxidoreductase activity, acting on paired donors, with incorporation or reduction of molecular oxygen, reduced flavin or flavoprotein as one donor, and incorporation of one atom of oxygen"/>
    <property type="evidence" value="ECO:0000318"/>
    <property type="project" value="GO_Central"/>
</dbReference>
<dbReference type="PRINTS" id="PR00385">
    <property type="entry name" value="P450"/>
</dbReference>
<comment type="similarity">
    <text evidence="4 14">Belongs to the cytochrome P450 family.</text>
</comment>
<dbReference type="GO" id="GO:0008392">
    <property type="term" value="F:arachidonate epoxygenase activity"/>
    <property type="evidence" value="ECO:0000318"/>
    <property type="project" value="GO_Central"/>
</dbReference>
<evidence type="ECO:0000313" key="17">
    <source>
        <dbReference type="Xenbase" id="XB-GENE-5852319"/>
    </source>
</evidence>
<keyword evidence="15" id="KW-1185">Reference proteome</keyword>
<evidence type="ECO:0000256" key="4">
    <source>
        <dbReference type="ARBA" id="ARBA00010617"/>
    </source>
</evidence>
<evidence type="ECO:0000313" key="15">
    <source>
        <dbReference type="Proteomes" id="UP000186698"/>
    </source>
</evidence>
<keyword evidence="8" id="KW-0492">Microsome</keyword>
<dbReference type="GO" id="GO:0005506">
    <property type="term" value="F:iron ion binding"/>
    <property type="evidence" value="ECO:0007669"/>
    <property type="project" value="InterPro"/>
</dbReference>
<dbReference type="PaxDb" id="8355-A0A1L8FB68"/>
<name>A0A1L8FB68_XENLA</name>
<evidence type="ECO:0000256" key="2">
    <source>
        <dbReference type="ARBA" id="ARBA00004174"/>
    </source>
</evidence>
<evidence type="ECO:0000256" key="14">
    <source>
        <dbReference type="RuleBase" id="RU000461"/>
    </source>
</evidence>
<evidence type="ECO:0000256" key="6">
    <source>
        <dbReference type="ARBA" id="ARBA00022723"/>
    </source>
</evidence>
<evidence type="ECO:0000256" key="10">
    <source>
        <dbReference type="ARBA" id="ARBA00023004"/>
    </source>
</evidence>
<dbReference type="OMA" id="GMDLMFL"/>
<gene>
    <name evidence="17" type="primary">cyp2c8.2.L</name>
    <name evidence="16" type="synonym">LOC108699286</name>
</gene>
<dbReference type="GO" id="GO:0005737">
    <property type="term" value="C:cytoplasm"/>
    <property type="evidence" value="ECO:0000318"/>
    <property type="project" value="GO_Central"/>
</dbReference>
<feature type="binding site" description="axial binding residue" evidence="13">
    <location>
        <position position="434"/>
    </location>
    <ligand>
        <name>heme</name>
        <dbReference type="ChEBI" id="CHEBI:30413"/>
    </ligand>
    <ligandPart>
        <name>Fe</name>
        <dbReference type="ChEBI" id="CHEBI:18248"/>
    </ligandPart>
</feature>
<evidence type="ECO:0000256" key="5">
    <source>
        <dbReference type="ARBA" id="ARBA00022617"/>
    </source>
</evidence>
<keyword evidence="12" id="KW-0472">Membrane</keyword>
<dbReference type="PANTHER" id="PTHR24300:SF398">
    <property type="entry name" value="CYTOCHROME P450, FAMILY 2, SUBFAMILY C, POLYPEPTIDE 8"/>
    <property type="match status" value="1"/>
</dbReference>
<dbReference type="PRINTS" id="PR00463">
    <property type="entry name" value="EP450I"/>
</dbReference>
<dbReference type="GeneID" id="108699286"/>
<dbReference type="GO" id="GO:0019373">
    <property type="term" value="P:epoxygenase P450 pathway"/>
    <property type="evidence" value="ECO:0000318"/>
    <property type="project" value="GO_Central"/>
</dbReference>
<dbReference type="Pfam" id="PF00067">
    <property type="entry name" value="p450"/>
    <property type="match status" value="1"/>
</dbReference>
<dbReference type="InterPro" id="IPR002401">
    <property type="entry name" value="Cyt_P450_E_grp-I"/>
</dbReference>
<proteinExistence type="inferred from homology"/>
<dbReference type="Gene3D" id="1.10.630.10">
    <property type="entry name" value="Cytochrome P450"/>
    <property type="match status" value="1"/>
</dbReference>
<keyword evidence="9 14" id="KW-0560">Oxidoreductase</keyword>
<reference evidence="16" key="1">
    <citation type="submission" date="2025-08" db="UniProtKB">
        <authorList>
            <consortium name="RefSeq"/>
        </authorList>
    </citation>
    <scope>IDENTIFICATION</scope>
    <source>
        <strain evidence="16">J_2021</strain>
        <tissue evidence="16">Erythrocytes</tissue>
    </source>
</reference>
<comment type="subcellular location">
    <subcellularLocation>
        <location evidence="3">Endoplasmic reticulum membrane</location>
        <topology evidence="3">Peripheral membrane protein</topology>
    </subcellularLocation>
    <subcellularLocation>
        <location evidence="2">Microsome membrane</location>
        <topology evidence="2">Peripheral membrane protein</topology>
    </subcellularLocation>
</comment>
<dbReference type="PRINTS" id="PR01684">
    <property type="entry name" value="EP450ICYP2A"/>
</dbReference>
<evidence type="ECO:0000313" key="16">
    <source>
        <dbReference type="RefSeq" id="XP_018086770.1"/>
    </source>
</evidence>
<dbReference type="InterPro" id="IPR001128">
    <property type="entry name" value="Cyt_P450"/>
</dbReference>
<dbReference type="Proteomes" id="UP000186698">
    <property type="component" value="Chromosome 8L"/>
</dbReference>
<keyword evidence="11 14" id="KW-0503">Monooxygenase</keyword>
<sequence length="495" mass="56850">MELLTMFLCLSIFLLLLLTWKIYKKRIQLPPGPFPLPLLGNVLQGTTVLYDSYRELSEQYGPVFTVWLGSTPMVVLCGYEVLKDALINHSQEFGARGSSPVPERLTNGYGVISTNGLRWQQLRRFSATTFRNIGIGKRSMEERMQDEVRHLIQAVQDTGGEAFNPLNVLGRAVNNIINLMVFGKRWDYKNKTMLRLFNIVNDILLFLRSPLGVTYAALNQIMRHLPGPHQKVFRESEIAKSFIREQINSHRNTLDSEYPRDYIDCFLIKADQEKDLHSSEFIQENLVNTIFDFFVGGTETTTNTIQFSLLVIITHPCVQARVQKEIDKVVGPDRLPGIADRVHMPYTNAVIHEIQRFLDLVPLSLPHMATQDTVFRGFKIPKGTTVIPLIGSALWDPAQWETPEEFNPEHFLNQNGEFYMRPAFMPFSAGKRVCLGEGLARMEIFLFFTALLQKFTIRAANQTDTFDLRTLRRAFRKKGLFYEMRAIPRTYTAEN</sequence>
<dbReference type="Bgee" id="108699286">
    <property type="expression patterns" value="Expressed in kidney and 5 other cell types or tissues"/>
</dbReference>
<dbReference type="InterPro" id="IPR050182">
    <property type="entry name" value="Cytochrome_P450_fam2"/>
</dbReference>
<keyword evidence="5 13" id="KW-0349">Heme</keyword>
<evidence type="ECO:0000256" key="11">
    <source>
        <dbReference type="ARBA" id="ARBA00023033"/>
    </source>
</evidence>
<dbReference type="GO" id="GO:0020037">
    <property type="term" value="F:heme binding"/>
    <property type="evidence" value="ECO:0000318"/>
    <property type="project" value="GO_Central"/>
</dbReference>
<keyword evidence="6 13" id="KW-0479">Metal-binding</keyword>
<organism evidence="15 16">
    <name type="scientific">Xenopus laevis</name>
    <name type="common">African clawed frog</name>
    <dbReference type="NCBI Taxonomy" id="8355"/>
    <lineage>
        <taxon>Eukaryota</taxon>
        <taxon>Metazoa</taxon>
        <taxon>Chordata</taxon>
        <taxon>Craniata</taxon>
        <taxon>Vertebrata</taxon>
        <taxon>Euteleostomi</taxon>
        <taxon>Amphibia</taxon>
        <taxon>Batrachia</taxon>
        <taxon>Anura</taxon>
        <taxon>Pipoidea</taxon>
        <taxon>Pipidae</taxon>
        <taxon>Xenopodinae</taxon>
        <taxon>Xenopus</taxon>
        <taxon>Xenopus</taxon>
    </lineage>
</organism>
<accession>A0A1L8FB68</accession>
<evidence type="ECO:0000256" key="13">
    <source>
        <dbReference type="PIRSR" id="PIRSR602401-1"/>
    </source>
</evidence>
<dbReference type="STRING" id="8355.A0A1L8FB68"/>
<dbReference type="GO" id="GO:0006805">
    <property type="term" value="P:xenobiotic metabolic process"/>
    <property type="evidence" value="ECO:0000318"/>
    <property type="project" value="GO_Central"/>
</dbReference>
<dbReference type="KEGG" id="xla:108699286"/>
<comment type="cofactor">
    <cofactor evidence="1 13">
        <name>heme</name>
        <dbReference type="ChEBI" id="CHEBI:30413"/>
    </cofactor>
</comment>
<dbReference type="Xenbase" id="XB-GENE-5852319">
    <property type="gene designation" value="cyp2c8.2.L"/>
</dbReference>
<dbReference type="InterPro" id="IPR036396">
    <property type="entry name" value="Cyt_P450_sf"/>
</dbReference>
<dbReference type="OrthoDB" id="1103324at2759"/>
<dbReference type="AGR" id="Xenbase:XB-GENE-5852319"/>
<dbReference type="FunFam" id="1.10.630.10:FF:000238">
    <property type="entry name" value="Cytochrome P450 2A6"/>
    <property type="match status" value="1"/>
</dbReference>
<keyword evidence="10 13" id="KW-0408">Iron</keyword>
<protein>
    <submittedName>
        <fullName evidence="16">Cytochrome P450 2C20</fullName>
    </submittedName>
</protein>
<dbReference type="AlphaFoldDB" id="A0A1L8FB68"/>
<dbReference type="PANTHER" id="PTHR24300">
    <property type="entry name" value="CYTOCHROME P450 508A4-RELATED"/>
    <property type="match status" value="1"/>
</dbReference>
<evidence type="ECO:0000256" key="3">
    <source>
        <dbReference type="ARBA" id="ARBA00004406"/>
    </source>
</evidence>
<dbReference type="GO" id="GO:0005789">
    <property type="term" value="C:endoplasmic reticulum membrane"/>
    <property type="evidence" value="ECO:0007669"/>
    <property type="project" value="UniProtKB-SubCell"/>
</dbReference>
<evidence type="ECO:0000256" key="12">
    <source>
        <dbReference type="ARBA" id="ARBA00023136"/>
    </source>
</evidence>
<evidence type="ECO:0000256" key="9">
    <source>
        <dbReference type="ARBA" id="ARBA00023002"/>
    </source>
</evidence>
<dbReference type="InterPro" id="IPR017972">
    <property type="entry name" value="Cyt_P450_CS"/>
</dbReference>
<dbReference type="RefSeq" id="XP_018086770.1">
    <property type="nucleotide sequence ID" value="XM_018231281.2"/>
</dbReference>
<dbReference type="InterPro" id="IPR008067">
    <property type="entry name" value="Cyt_P450_E_grp-I_CYP2A-like"/>
</dbReference>
<evidence type="ECO:0000256" key="7">
    <source>
        <dbReference type="ARBA" id="ARBA00022824"/>
    </source>
</evidence>
<evidence type="ECO:0000256" key="8">
    <source>
        <dbReference type="ARBA" id="ARBA00022848"/>
    </source>
</evidence>
<dbReference type="CDD" id="cd11026">
    <property type="entry name" value="CYP2"/>
    <property type="match status" value="1"/>
</dbReference>
<keyword evidence="7" id="KW-0256">Endoplasmic reticulum</keyword>
<dbReference type="PROSITE" id="PS00086">
    <property type="entry name" value="CYTOCHROME_P450"/>
    <property type="match status" value="1"/>
</dbReference>
<dbReference type="SUPFAM" id="SSF48264">
    <property type="entry name" value="Cytochrome P450"/>
    <property type="match status" value="1"/>
</dbReference>
<evidence type="ECO:0000256" key="1">
    <source>
        <dbReference type="ARBA" id="ARBA00001971"/>
    </source>
</evidence>